<feature type="domain" description="Amidohydrolase-related" evidence="2">
    <location>
        <begin position="9"/>
        <end position="260"/>
    </location>
</feature>
<dbReference type="InterPro" id="IPR006680">
    <property type="entry name" value="Amidohydro-rel"/>
</dbReference>
<proteinExistence type="predicted"/>
<dbReference type="GO" id="GO:0016787">
    <property type="term" value="F:hydrolase activity"/>
    <property type="evidence" value="ECO:0007669"/>
    <property type="project" value="UniProtKB-KW"/>
</dbReference>
<dbReference type="AlphaFoldDB" id="A0A6J7UM93"/>
<name>A0A6J7UM93_9ZZZZ</name>
<reference evidence="3" key="1">
    <citation type="submission" date="2020-05" db="EMBL/GenBank/DDBJ databases">
        <authorList>
            <person name="Chiriac C."/>
            <person name="Salcher M."/>
            <person name="Ghai R."/>
            <person name="Kavagutti S V."/>
        </authorList>
    </citation>
    <scope>NUCLEOTIDE SEQUENCE</scope>
</reference>
<dbReference type="SUPFAM" id="SSF51556">
    <property type="entry name" value="Metallo-dependent hydrolases"/>
    <property type="match status" value="1"/>
</dbReference>
<dbReference type="Gene3D" id="3.20.20.140">
    <property type="entry name" value="Metal-dependent hydrolases"/>
    <property type="match status" value="1"/>
</dbReference>
<evidence type="ECO:0000256" key="1">
    <source>
        <dbReference type="ARBA" id="ARBA00022801"/>
    </source>
</evidence>
<dbReference type="Pfam" id="PF01979">
    <property type="entry name" value="Amidohydro_1"/>
    <property type="match status" value="1"/>
</dbReference>
<organism evidence="3">
    <name type="scientific">freshwater metagenome</name>
    <dbReference type="NCBI Taxonomy" id="449393"/>
    <lineage>
        <taxon>unclassified sequences</taxon>
        <taxon>metagenomes</taxon>
        <taxon>ecological metagenomes</taxon>
    </lineage>
</organism>
<evidence type="ECO:0000313" key="3">
    <source>
        <dbReference type="EMBL" id="CAB5067039.1"/>
    </source>
</evidence>
<dbReference type="PANTHER" id="PTHR43794">
    <property type="entry name" value="AMINOHYDROLASE SSNA-RELATED"/>
    <property type="match status" value="1"/>
</dbReference>
<evidence type="ECO:0000259" key="2">
    <source>
        <dbReference type="Pfam" id="PF01979"/>
    </source>
</evidence>
<gene>
    <name evidence="3" type="ORF">UFOPK4347_01365</name>
</gene>
<sequence length="359" mass="39657">MTNTHTTTGLVCAHHHLYSSLARGMPAPKVAPRHFLSVLENIWWKLDAALDHDMIYWSAALGAAEALLSGTTAIIDHHESPNCIEGSLDIIHAACTDIGIRVIPCYGVTDRWNDEGKLQKVKSTSPMTRGAKIGLAESKRYLSSGRPALVGVHAAFTCSDETLETASELATQFHTGVHIHVAEGPDDQGAEDRLQKYANEDWLIVHGVHLQKPIVGTIVHNPRSNMNNSVGYARPAQWSNRIALGSDGIDSNMMAEFQLAFVAGRADDISFSPDLAWEWLWNGSHLVPETQSDLVTWNYPRMDSSWHVAYTTSLHVTDVSINNEYVLSAGNLTKVDLKEIRRKAEEQSQRLHHALAMSE</sequence>
<keyword evidence="1" id="KW-0378">Hydrolase</keyword>
<dbReference type="PANTHER" id="PTHR43794:SF11">
    <property type="entry name" value="AMIDOHYDROLASE-RELATED DOMAIN-CONTAINING PROTEIN"/>
    <property type="match status" value="1"/>
</dbReference>
<dbReference type="EMBL" id="CAFBQU010000045">
    <property type="protein sequence ID" value="CAB5067039.1"/>
    <property type="molecule type" value="Genomic_DNA"/>
</dbReference>
<dbReference type="InterPro" id="IPR032466">
    <property type="entry name" value="Metal_Hydrolase"/>
</dbReference>
<protein>
    <submittedName>
        <fullName evidence="3">Unannotated protein</fullName>
    </submittedName>
</protein>
<accession>A0A6J7UM93</accession>
<dbReference type="InterPro" id="IPR050287">
    <property type="entry name" value="MTA/SAH_deaminase"/>
</dbReference>